<keyword evidence="5 18" id="KW-0479">Metal-binding</keyword>
<accession>A0A670JTC9</accession>
<keyword evidence="12 18" id="KW-0675">Receptor</keyword>
<feature type="region of interest" description="Disordered" evidence="19">
    <location>
        <begin position="11"/>
        <end position="38"/>
    </location>
</feature>
<evidence type="ECO:0000256" key="5">
    <source>
        <dbReference type="ARBA" id="ARBA00022723"/>
    </source>
</evidence>
<evidence type="ECO:0000256" key="2">
    <source>
        <dbReference type="ARBA" id="ARBA00005993"/>
    </source>
</evidence>
<organism evidence="22 23">
    <name type="scientific">Podarcis muralis</name>
    <name type="common">Wall lizard</name>
    <name type="synonym">Lacerta muralis</name>
    <dbReference type="NCBI Taxonomy" id="64176"/>
    <lineage>
        <taxon>Eukaryota</taxon>
        <taxon>Metazoa</taxon>
        <taxon>Chordata</taxon>
        <taxon>Craniata</taxon>
        <taxon>Vertebrata</taxon>
        <taxon>Euteleostomi</taxon>
        <taxon>Lepidosauria</taxon>
        <taxon>Squamata</taxon>
        <taxon>Bifurcata</taxon>
        <taxon>Unidentata</taxon>
        <taxon>Episquamata</taxon>
        <taxon>Laterata</taxon>
        <taxon>Lacertibaenia</taxon>
        <taxon>Lacertidae</taxon>
        <taxon>Podarcis</taxon>
    </lineage>
</organism>
<feature type="domain" description="NR LBD" evidence="21">
    <location>
        <begin position="150"/>
        <end position="417"/>
    </location>
</feature>
<dbReference type="InterPro" id="IPR013088">
    <property type="entry name" value="Znf_NHR/GATA"/>
</dbReference>
<evidence type="ECO:0000256" key="9">
    <source>
        <dbReference type="ARBA" id="ARBA00023125"/>
    </source>
</evidence>
<dbReference type="GO" id="GO:0030154">
    <property type="term" value="P:cell differentiation"/>
    <property type="evidence" value="ECO:0007669"/>
    <property type="project" value="TreeGrafter"/>
</dbReference>
<gene>
    <name evidence="22" type="primary">NR1I3</name>
</gene>
<keyword evidence="3" id="KW-0963">Cytoplasm</keyword>
<dbReference type="Pfam" id="PF00105">
    <property type="entry name" value="zf-C4"/>
    <property type="match status" value="1"/>
</dbReference>
<keyword evidence="9 18" id="KW-0238">DNA-binding</keyword>
<dbReference type="PRINTS" id="PR00398">
    <property type="entry name" value="STRDHORMONER"/>
</dbReference>
<name>A0A670JTC9_PODMU</name>
<proteinExistence type="inferred from homology"/>
<sequence length="417" mass="47353">MASVRGVAVQCPSDGESSCSGGSPATTASSRSDTDLDGEEKTCAVCGDRATGYHFHVMTCEGCKGFFRRTVIKGIQFTCPFTRSCAITKAKRRQCQACRYQKCLVAGMRKDMIMSEEALHVRRALRRQKKHQEQSPASVEPPEESGLTAEQEQLIELLTEAHKKTFDSSFSQFNHYQPAVRLYIHSQRSQSPQDAAVPPMCPYSPQDHMESFPEEVLPDVFNLLPLFADISTYMIQQVIQFAKAIPSFRSLPIDDQISLLKGATLEICQIRFNTVFNEETKAWECGQHCYTIQDGALTGFQQVYLEPLLKFHISLKKLRLHEAEYVLLQALVLFYPDHMDVTQREVIDQTQEKIALTLKNYIDQRHALPEGRFLYAKLLLLLTELRTLKVENTRQILHIHDTQDLTTMTPLLSEIIS</sequence>
<protein>
    <recommendedName>
        <fullName evidence="16">Nuclear receptor subfamily 1 group I member 3</fullName>
    </recommendedName>
    <alternativeName>
        <fullName evidence="17">Constitutive androstane receptor</fullName>
    </alternativeName>
</protein>
<dbReference type="GeneTree" id="ENSGT00940000160641"/>
<dbReference type="OMA" id="VHAGFQE"/>
<evidence type="ECO:0000256" key="14">
    <source>
        <dbReference type="ARBA" id="ARBA00023242"/>
    </source>
</evidence>
<evidence type="ECO:0000256" key="18">
    <source>
        <dbReference type="RuleBase" id="RU004334"/>
    </source>
</evidence>
<evidence type="ECO:0000256" key="15">
    <source>
        <dbReference type="ARBA" id="ARBA00037362"/>
    </source>
</evidence>
<keyword evidence="14 18" id="KW-0539">Nucleus</keyword>
<dbReference type="GO" id="GO:0000122">
    <property type="term" value="P:negative regulation of transcription by RNA polymerase II"/>
    <property type="evidence" value="ECO:0007669"/>
    <property type="project" value="TreeGrafter"/>
</dbReference>
<dbReference type="InterPro" id="IPR050234">
    <property type="entry name" value="Nuclear_hormone_rcpt_NR1"/>
</dbReference>
<keyword evidence="8 18" id="KW-0805">Transcription regulation</keyword>
<evidence type="ECO:0000256" key="12">
    <source>
        <dbReference type="ARBA" id="ARBA00023170"/>
    </source>
</evidence>
<dbReference type="AlphaFoldDB" id="A0A670JTC9"/>
<evidence type="ECO:0000256" key="3">
    <source>
        <dbReference type="ARBA" id="ARBA00022490"/>
    </source>
</evidence>
<keyword evidence="13" id="KW-0206">Cytoskeleton</keyword>
<dbReference type="SUPFAM" id="SSF48508">
    <property type="entry name" value="Nuclear receptor ligand-binding domain"/>
    <property type="match status" value="1"/>
</dbReference>
<dbReference type="GO" id="GO:0005829">
    <property type="term" value="C:cytosol"/>
    <property type="evidence" value="ECO:0007669"/>
    <property type="project" value="Ensembl"/>
</dbReference>
<evidence type="ECO:0000256" key="7">
    <source>
        <dbReference type="ARBA" id="ARBA00022833"/>
    </source>
</evidence>
<dbReference type="GO" id="GO:0000978">
    <property type="term" value="F:RNA polymerase II cis-regulatory region sequence-specific DNA binding"/>
    <property type="evidence" value="ECO:0007669"/>
    <property type="project" value="TreeGrafter"/>
</dbReference>
<reference evidence="22" key="2">
    <citation type="submission" date="2025-08" db="UniProtKB">
        <authorList>
            <consortium name="Ensembl"/>
        </authorList>
    </citation>
    <scope>IDENTIFICATION</scope>
</reference>
<dbReference type="PRINTS" id="PR00047">
    <property type="entry name" value="STROIDFINGER"/>
</dbReference>
<comment type="similarity">
    <text evidence="2 18">Belongs to the nuclear hormone receptor family.</text>
</comment>
<evidence type="ECO:0000259" key="21">
    <source>
        <dbReference type="PROSITE" id="PS51843"/>
    </source>
</evidence>
<evidence type="ECO:0000256" key="16">
    <source>
        <dbReference type="ARBA" id="ARBA00040912"/>
    </source>
</evidence>
<keyword evidence="7 18" id="KW-0862">Zinc</keyword>
<dbReference type="Proteomes" id="UP000472272">
    <property type="component" value="Chromosome 16"/>
</dbReference>
<reference evidence="22" key="3">
    <citation type="submission" date="2025-09" db="UniProtKB">
        <authorList>
            <consortium name="Ensembl"/>
        </authorList>
    </citation>
    <scope>IDENTIFICATION</scope>
</reference>
<evidence type="ECO:0000259" key="20">
    <source>
        <dbReference type="PROSITE" id="PS51030"/>
    </source>
</evidence>
<dbReference type="GO" id="GO:0005856">
    <property type="term" value="C:cytoskeleton"/>
    <property type="evidence" value="ECO:0007669"/>
    <property type="project" value="UniProtKB-SubCell"/>
</dbReference>
<dbReference type="GO" id="GO:0005654">
    <property type="term" value="C:nucleoplasm"/>
    <property type="evidence" value="ECO:0007669"/>
    <property type="project" value="Ensembl"/>
</dbReference>
<dbReference type="PROSITE" id="PS00031">
    <property type="entry name" value="NUCLEAR_REC_DBD_1"/>
    <property type="match status" value="1"/>
</dbReference>
<dbReference type="InterPro" id="IPR035500">
    <property type="entry name" value="NHR-like_dom_sf"/>
</dbReference>
<evidence type="ECO:0000256" key="11">
    <source>
        <dbReference type="ARBA" id="ARBA00023163"/>
    </source>
</evidence>
<dbReference type="InterPro" id="IPR000536">
    <property type="entry name" value="Nucl_hrmn_rcpt_lig-bd"/>
</dbReference>
<keyword evidence="23" id="KW-1185">Reference proteome</keyword>
<dbReference type="InterPro" id="IPR001723">
    <property type="entry name" value="Nuclear_hrmn_rcpt"/>
</dbReference>
<reference evidence="22 23" key="1">
    <citation type="journal article" date="2019" name="Proc. Natl. Acad. Sci. U.S.A.">
        <title>Regulatory changes in pterin and carotenoid genes underlie balanced color polymorphisms in the wall lizard.</title>
        <authorList>
            <person name="Andrade P."/>
            <person name="Pinho C."/>
            <person name="Perez I de Lanuza G."/>
            <person name="Afonso S."/>
            <person name="Brejcha J."/>
            <person name="Rubin C.J."/>
            <person name="Wallerman O."/>
            <person name="Pereira P."/>
            <person name="Sabatino S.J."/>
            <person name="Bellati A."/>
            <person name="Pellitteri-Rosa D."/>
            <person name="Bosakova Z."/>
            <person name="Bunikis I."/>
            <person name="Carretero M.A."/>
            <person name="Feiner N."/>
            <person name="Marsik P."/>
            <person name="Pauperio F."/>
            <person name="Salvi D."/>
            <person name="Soler L."/>
            <person name="While G.M."/>
            <person name="Uller T."/>
            <person name="Font E."/>
            <person name="Andersson L."/>
            <person name="Carneiro M."/>
        </authorList>
    </citation>
    <scope>NUCLEOTIDE SEQUENCE</scope>
</reference>
<evidence type="ECO:0000313" key="23">
    <source>
        <dbReference type="Proteomes" id="UP000472272"/>
    </source>
</evidence>
<evidence type="ECO:0000313" key="22">
    <source>
        <dbReference type="Ensembl" id="ENSPMRP00000027701.1"/>
    </source>
</evidence>
<evidence type="ECO:0000256" key="17">
    <source>
        <dbReference type="ARBA" id="ARBA00043125"/>
    </source>
</evidence>
<dbReference type="GO" id="GO:0001228">
    <property type="term" value="F:DNA-binding transcription activator activity, RNA polymerase II-specific"/>
    <property type="evidence" value="ECO:0007669"/>
    <property type="project" value="Ensembl"/>
</dbReference>
<keyword evidence="10" id="KW-0010">Activator</keyword>
<evidence type="ECO:0000256" key="6">
    <source>
        <dbReference type="ARBA" id="ARBA00022771"/>
    </source>
</evidence>
<dbReference type="PROSITE" id="PS51843">
    <property type="entry name" value="NR_LBD"/>
    <property type="match status" value="1"/>
</dbReference>
<evidence type="ECO:0000256" key="13">
    <source>
        <dbReference type="ARBA" id="ARBA00023212"/>
    </source>
</evidence>
<evidence type="ECO:0000256" key="19">
    <source>
        <dbReference type="SAM" id="MobiDB-lite"/>
    </source>
</evidence>
<feature type="domain" description="Nuclear receptor" evidence="20">
    <location>
        <begin position="40"/>
        <end position="115"/>
    </location>
</feature>
<evidence type="ECO:0000256" key="1">
    <source>
        <dbReference type="ARBA" id="ARBA00004245"/>
    </source>
</evidence>
<feature type="region of interest" description="Disordered" evidence="19">
    <location>
        <begin position="124"/>
        <end position="147"/>
    </location>
</feature>
<comment type="function">
    <text evidence="15">Binds and transactivates the retinoic acid response elements that control expression of the retinoic acid receptor beta 2 and alcohol dehydrogenase 3 genes. Transactivates both the phenobarbital responsive element module of the human CYP2B6 gene and the CYP3A4 xenobiotic response element.</text>
</comment>
<dbReference type="GeneID" id="114586797"/>
<keyword evidence="6 18" id="KW-0863">Zinc-finger</keyword>
<dbReference type="RefSeq" id="XP_028566443.1">
    <property type="nucleotide sequence ID" value="XM_028710610.1"/>
</dbReference>
<evidence type="ECO:0000256" key="8">
    <source>
        <dbReference type="ARBA" id="ARBA00023015"/>
    </source>
</evidence>
<dbReference type="SMART" id="SM00399">
    <property type="entry name" value="ZnF_C4"/>
    <property type="match status" value="1"/>
</dbReference>
<dbReference type="InterPro" id="IPR001628">
    <property type="entry name" value="Znf_hrmn_rcpt"/>
</dbReference>
<dbReference type="Ensembl" id="ENSPMRT00000029385.1">
    <property type="protein sequence ID" value="ENSPMRP00000027701.1"/>
    <property type="gene ID" value="ENSPMRG00000017875.1"/>
</dbReference>
<dbReference type="SMART" id="SM00430">
    <property type="entry name" value="HOLI"/>
    <property type="match status" value="1"/>
</dbReference>
<dbReference type="GO" id="GO:0008270">
    <property type="term" value="F:zinc ion binding"/>
    <property type="evidence" value="ECO:0007669"/>
    <property type="project" value="UniProtKB-KW"/>
</dbReference>
<comment type="subcellular location">
    <subcellularLocation>
        <location evidence="1">Cytoplasm</location>
        <location evidence="1">Cytoskeleton</location>
    </subcellularLocation>
    <subcellularLocation>
        <location evidence="18">Nucleus</location>
    </subcellularLocation>
</comment>
<dbReference type="CTD" id="9970"/>
<dbReference type="Gene3D" id="1.10.565.10">
    <property type="entry name" value="Retinoid X Receptor"/>
    <property type="match status" value="1"/>
</dbReference>
<keyword evidence="11 18" id="KW-0804">Transcription</keyword>
<keyword evidence="4" id="KW-0597">Phosphoprotein</keyword>
<dbReference type="PANTHER" id="PTHR24082">
    <property type="entry name" value="NUCLEAR HORMONE RECEPTOR"/>
    <property type="match status" value="1"/>
</dbReference>
<dbReference type="CDD" id="cd07156">
    <property type="entry name" value="NR_DBD_VDR_like"/>
    <property type="match status" value="1"/>
</dbReference>
<dbReference type="PANTHER" id="PTHR24082:SF231">
    <property type="entry name" value="NUCLEAR RECEPTOR SUBFAMILY 1 GROUP I MEMBER 3"/>
    <property type="match status" value="1"/>
</dbReference>
<evidence type="ECO:0000256" key="10">
    <source>
        <dbReference type="ARBA" id="ARBA00023159"/>
    </source>
</evidence>
<dbReference type="FunFam" id="3.30.50.10:FF:000030">
    <property type="entry name" value="Nuclear Hormone Receptor family"/>
    <property type="match status" value="1"/>
</dbReference>
<feature type="compositionally biased region" description="Polar residues" evidence="19">
    <location>
        <begin position="15"/>
        <end position="31"/>
    </location>
</feature>
<dbReference type="Pfam" id="PF00104">
    <property type="entry name" value="Hormone_recep"/>
    <property type="match status" value="1"/>
</dbReference>
<dbReference type="PROSITE" id="PS51030">
    <property type="entry name" value="NUCLEAR_REC_DBD_2"/>
    <property type="match status" value="1"/>
</dbReference>
<dbReference type="Gene3D" id="3.30.50.10">
    <property type="entry name" value="Erythroid Transcription Factor GATA-1, subunit A"/>
    <property type="match status" value="1"/>
</dbReference>
<dbReference type="SUPFAM" id="SSF57716">
    <property type="entry name" value="Glucocorticoid receptor-like (DNA-binding domain)"/>
    <property type="match status" value="1"/>
</dbReference>
<dbReference type="GO" id="GO:0004879">
    <property type="term" value="F:nuclear receptor activity"/>
    <property type="evidence" value="ECO:0007669"/>
    <property type="project" value="Ensembl"/>
</dbReference>
<evidence type="ECO:0000256" key="4">
    <source>
        <dbReference type="ARBA" id="ARBA00022553"/>
    </source>
</evidence>